<proteinExistence type="inferred from homology"/>
<dbReference type="InterPro" id="IPR000847">
    <property type="entry name" value="LysR_HTH_N"/>
</dbReference>
<accession>A0A7M4DQA9</accession>
<feature type="domain" description="HTH lysR-type" evidence="5">
    <location>
        <begin position="2"/>
        <end position="59"/>
    </location>
</feature>
<evidence type="ECO:0000256" key="1">
    <source>
        <dbReference type="ARBA" id="ARBA00009437"/>
    </source>
</evidence>
<keyword evidence="2" id="KW-0805">Transcription regulation</keyword>
<dbReference type="CDD" id="cd00090">
    <property type="entry name" value="HTH_ARSR"/>
    <property type="match status" value="1"/>
</dbReference>
<keyword evidence="7" id="KW-1185">Reference proteome</keyword>
<evidence type="ECO:0000256" key="4">
    <source>
        <dbReference type="ARBA" id="ARBA00023163"/>
    </source>
</evidence>
<dbReference type="SUPFAM" id="SSF53850">
    <property type="entry name" value="Periplasmic binding protein-like II"/>
    <property type="match status" value="1"/>
</dbReference>
<dbReference type="InterPro" id="IPR036388">
    <property type="entry name" value="WH-like_DNA-bd_sf"/>
</dbReference>
<dbReference type="Pfam" id="PF03466">
    <property type="entry name" value="LysR_substrate"/>
    <property type="match status" value="1"/>
</dbReference>
<evidence type="ECO:0000256" key="2">
    <source>
        <dbReference type="ARBA" id="ARBA00023015"/>
    </source>
</evidence>
<evidence type="ECO:0000259" key="5">
    <source>
        <dbReference type="PROSITE" id="PS50931"/>
    </source>
</evidence>
<gene>
    <name evidence="6" type="primary">cysL</name>
    <name evidence="6" type="ORF">HALOF300_04347</name>
</gene>
<dbReference type="EMBL" id="CACRYJ010000061">
    <property type="protein sequence ID" value="VZO39653.1"/>
    <property type="molecule type" value="Genomic_DNA"/>
</dbReference>
<dbReference type="Proteomes" id="UP000419743">
    <property type="component" value="Unassembled WGS sequence"/>
</dbReference>
<keyword evidence="4" id="KW-0804">Transcription</keyword>
<reference evidence="6 7" key="1">
    <citation type="submission" date="2019-11" db="EMBL/GenBank/DDBJ databases">
        <authorList>
            <person name="Criscuolo A."/>
        </authorList>
    </citation>
    <scope>NUCLEOTIDE SEQUENCE [LARGE SCALE GENOMIC DNA]</scope>
    <source>
        <strain evidence="6">CIP111667</strain>
    </source>
</reference>
<comment type="similarity">
    <text evidence="1">Belongs to the LysR transcriptional regulatory family.</text>
</comment>
<organism evidence="6 7">
    <name type="scientific">Occultella aeris</name>
    <dbReference type="NCBI Taxonomy" id="2761496"/>
    <lineage>
        <taxon>Bacteria</taxon>
        <taxon>Bacillati</taxon>
        <taxon>Actinomycetota</taxon>
        <taxon>Actinomycetes</taxon>
        <taxon>Micrococcales</taxon>
        <taxon>Ruaniaceae</taxon>
        <taxon>Occultella</taxon>
    </lineage>
</organism>
<sequence length="288" mass="30730">MFDPTLLRTFLVLSDTLSFTRTAERLGISQPTVSQHVGRLERAAGRSLVLRDTRAVTLTDNGEAMAGFARTILAAHDQAVAYFTGSAMSGRLRFGAADDLALTQLPRILRDFRQLHPQISLELTVAQSGLLHRRLLAGHLDLVFIKENPGETEGQLVRRDRLVWAGLPSTRIDPGDVVPLITYPNPSLSRLTAVRALEDAGRTWRVTCTTREINGVLAAVRAGLGVTPLAQSLIPQDLSIPPAASGLPALGDVDLTLVANPQAPVAPVAALTAAILSSGADPLAPARR</sequence>
<dbReference type="PROSITE" id="PS50931">
    <property type="entry name" value="HTH_LYSR"/>
    <property type="match status" value="1"/>
</dbReference>
<dbReference type="PANTHER" id="PTHR30579">
    <property type="entry name" value="TRANSCRIPTIONAL REGULATOR"/>
    <property type="match status" value="1"/>
</dbReference>
<dbReference type="InterPro" id="IPR005119">
    <property type="entry name" value="LysR_subst-bd"/>
</dbReference>
<name>A0A7M4DQA9_9MICO</name>
<dbReference type="Pfam" id="PF00126">
    <property type="entry name" value="HTH_1"/>
    <property type="match status" value="1"/>
</dbReference>
<evidence type="ECO:0000256" key="3">
    <source>
        <dbReference type="ARBA" id="ARBA00023125"/>
    </source>
</evidence>
<dbReference type="PRINTS" id="PR00039">
    <property type="entry name" value="HTHLYSR"/>
</dbReference>
<dbReference type="RefSeq" id="WP_156742964.1">
    <property type="nucleotide sequence ID" value="NZ_CACRYJ010000061.1"/>
</dbReference>
<evidence type="ECO:0000313" key="6">
    <source>
        <dbReference type="EMBL" id="VZO39653.1"/>
    </source>
</evidence>
<dbReference type="Gene3D" id="1.10.10.10">
    <property type="entry name" value="Winged helix-like DNA-binding domain superfamily/Winged helix DNA-binding domain"/>
    <property type="match status" value="1"/>
</dbReference>
<dbReference type="InterPro" id="IPR011991">
    <property type="entry name" value="ArsR-like_HTH"/>
</dbReference>
<evidence type="ECO:0000313" key="7">
    <source>
        <dbReference type="Proteomes" id="UP000419743"/>
    </source>
</evidence>
<dbReference type="Gene3D" id="3.40.190.10">
    <property type="entry name" value="Periplasmic binding protein-like II"/>
    <property type="match status" value="2"/>
</dbReference>
<dbReference type="InterPro" id="IPR050176">
    <property type="entry name" value="LTTR"/>
</dbReference>
<dbReference type="SUPFAM" id="SSF46785">
    <property type="entry name" value="Winged helix' DNA-binding domain"/>
    <property type="match status" value="1"/>
</dbReference>
<dbReference type="GO" id="GO:0003677">
    <property type="term" value="F:DNA binding"/>
    <property type="evidence" value="ECO:0007669"/>
    <property type="project" value="UniProtKB-KW"/>
</dbReference>
<protein>
    <submittedName>
        <fullName evidence="6">HTH-type transcriptional regulator CysL</fullName>
    </submittedName>
</protein>
<dbReference type="GO" id="GO:0003700">
    <property type="term" value="F:DNA-binding transcription factor activity"/>
    <property type="evidence" value="ECO:0007669"/>
    <property type="project" value="InterPro"/>
</dbReference>
<keyword evidence="3" id="KW-0238">DNA-binding</keyword>
<dbReference type="InterPro" id="IPR036390">
    <property type="entry name" value="WH_DNA-bd_sf"/>
</dbReference>
<dbReference type="AlphaFoldDB" id="A0A7M4DQA9"/>
<comment type="caution">
    <text evidence="6">The sequence shown here is derived from an EMBL/GenBank/DDBJ whole genome shotgun (WGS) entry which is preliminary data.</text>
</comment>
<dbReference type="PANTHER" id="PTHR30579:SF7">
    <property type="entry name" value="HTH-TYPE TRANSCRIPTIONAL REGULATOR LRHA-RELATED"/>
    <property type="match status" value="1"/>
</dbReference>